<evidence type="ECO:0000259" key="2">
    <source>
        <dbReference type="Pfam" id="PF00156"/>
    </source>
</evidence>
<dbReference type="PANTHER" id="PTHR47505">
    <property type="entry name" value="DNA UTILIZATION PROTEIN YHGH"/>
    <property type="match status" value="1"/>
</dbReference>
<proteinExistence type="inferred from homology"/>
<dbReference type="InterPro" id="IPR051910">
    <property type="entry name" value="ComF/GntX_DNA_util-trans"/>
</dbReference>
<comment type="caution">
    <text evidence="3">The sequence shown here is derived from an EMBL/GenBank/DDBJ whole genome shotgun (WGS) entry which is preliminary data.</text>
</comment>
<reference evidence="3 4" key="1">
    <citation type="submission" date="2021-05" db="EMBL/GenBank/DDBJ databases">
        <title>Novel Bacillus species.</title>
        <authorList>
            <person name="Liu G."/>
        </authorList>
    </citation>
    <scope>NUCLEOTIDE SEQUENCE [LARGE SCALE GENOMIC DNA]</scope>
    <source>
        <strain evidence="4">FJAT-49780</strain>
    </source>
</reference>
<dbReference type="InterPro" id="IPR029057">
    <property type="entry name" value="PRTase-like"/>
</dbReference>
<keyword evidence="4" id="KW-1185">Reference proteome</keyword>
<dbReference type="SUPFAM" id="SSF53271">
    <property type="entry name" value="PRTase-like"/>
    <property type="match status" value="1"/>
</dbReference>
<comment type="similarity">
    <text evidence="1">Belongs to the ComF/GntX family.</text>
</comment>
<dbReference type="EMBL" id="JAGYPG010000002">
    <property type="protein sequence ID" value="MBS4195517.1"/>
    <property type="molecule type" value="Genomic_DNA"/>
</dbReference>
<name>A0A942TG16_9BACI</name>
<dbReference type="CDD" id="cd06223">
    <property type="entry name" value="PRTases_typeI"/>
    <property type="match status" value="1"/>
</dbReference>
<evidence type="ECO:0000313" key="4">
    <source>
        <dbReference type="Proteomes" id="UP000681414"/>
    </source>
</evidence>
<protein>
    <submittedName>
        <fullName evidence="3">ComF family protein</fullName>
    </submittedName>
</protein>
<feature type="domain" description="Phosphoribosyltransferase" evidence="2">
    <location>
        <begin position="141"/>
        <end position="234"/>
    </location>
</feature>
<dbReference type="Gene3D" id="3.40.50.2020">
    <property type="match status" value="1"/>
</dbReference>
<dbReference type="AlphaFoldDB" id="A0A942TG16"/>
<organism evidence="3 4">
    <name type="scientific">Lederbergia citri</name>
    <dbReference type="NCBI Taxonomy" id="2833580"/>
    <lineage>
        <taxon>Bacteria</taxon>
        <taxon>Bacillati</taxon>
        <taxon>Bacillota</taxon>
        <taxon>Bacilli</taxon>
        <taxon>Bacillales</taxon>
        <taxon>Bacillaceae</taxon>
        <taxon>Lederbergia</taxon>
    </lineage>
</organism>
<dbReference type="Proteomes" id="UP000681414">
    <property type="component" value="Unassembled WGS sequence"/>
</dbReference>
<accession>A0A942TG16</accession>
<evidence type="ECO:0000313" key="3">
    <source>
        <dbReference type="EMBL" id="MBS4195517.1"/>
    </source>
</evidence>
<dbReference type="Pfam" id="PF00156">
    <property type="entry name" value="Pribosyltran"/>
    <property type="match status" value="1"/>
</dbReference>
<dbReference type="InterPro" id="IPR000836">
    <property type="entry name" value="PRTase_dom"/>
</dbReference>
<gene>
    <name evidence="3" type="ORF">KHA97_10655</name>
</gene>
<dbReference type="PANTHER" id="PTHR47505:SF1">
    <property type="entry name" value="DNA UTILIZATION PROTEIN YHGH"/>
    <property type="match status" value="1"/>
</dbReference>
<sequence length="236" mass="27346">MTNHCLYCDALIMNEIDWINIIFPKKEPALCQKCREKLELIKGYLCDICSRPIKELDPKFVTDHTCLDCIRWEQDPQLKSTLDKNFSIFIYNDFLKEFIARFKFRGDYELAKAFSKEISSQLKYLDHDILVSIPLSEERIKERGFNQSEALAREAGFSAFDLLIRTHSEKQSKKSRDERITQKQVFQLKEPTNIIQGKNILLIDDIYTTGSTLRQAAKILKEAGANQVQSLTVARG</sequence>
<evidence type="ECO:0000256" key="1">
    <source>
        <dbReference type="ARBA" id="ARBA00008007"/>
    </source>
</evidence>